<sequence>MLYELLCGPMRPVYFSTIILVILLLMLVMTFRLFVNRRKKAYFSLSLSILVVMAQHILIISAGTDAPGTGNWTGYATILLKAVSFIFLNLGIYQMYNSSRTRQHVLTWSAVVIAVLLSLMYFLVDGFEGNPGQVVLLQNLGIELYMFLMLFLCHQWISPWVGQWNRYQLSLSFYFIYQLIHLADVFITGSAYPALAAAGSTFLVLYYMTLFLIVFERVVELLQAVYTKSITDALTGLYNRLYFMNRLKQYLSHEVPVTVIFTDIDNFKKLNDTQGHDKGDEALKKVALILRECVEEIGVAGRLGGEEMVVLVTDPEVHPGELAELIRKRIEAEAGVTVSVGYSKAKKGISPDALVKQADEAMYQAKTTGKNKVCKYMKQKQLNAGGHAG</sequence>
<evidence type="ECO:0000313" key="2">
    <source>
        <dbReference type="Proteomes" id="UP001631969"/>
    </source>
</evidence>
<keyword evidence="2" id="KW-1185">Reference proteome</keyword>
<dbReference type="EMBL" id="JBJURJ010000031">
    <property type="protein sequence ID" value="MFM9332451.1"/>
    <property type="molecule type" value="Genomic_DNA"/>
</dbReference>
<dbReference type="Proteomes" id="UP001631969">
    <property type="component" value="Unassembled WGS sequence"/>
</dbReference>
<keyword evidence="1" id="KW-0808">Transferase</keyword>
<comment type="caution">
    <text evidence="1">The sequence shown here is derived from an EMBL/GenBank/DDBJ whole genome shotgun (WGS) entry which is preliminary data.</text>
</comment>
<accession>A0ACC7P5V7</accession>
<dbReference type="EC" id="2.7.7.65" evidence="1"/>
<evidence type="ECO:0000313" key="1">
    <source>
        <dbReference type="EMBL" id="MFM9332451.1"/>
    </source>
</evidence>
<name>A0ACC7P5V7_9BACL</name>
<keyword evidence="1" id="KW-0548">Nucleotidyltransferase</keyword>
<proteinExistence type="predicted"/>
<organism evidence="1 2">
    <name type="scientific">Paenibacillus mesotrionivorans</name>
    <dbReference type="NCBI Taxonomy" id="3160968"/>
    <lineage>
        <taxon>Bacteria</taxon>
        <taxon>Bacillati</taxon>
        <taxon>Bacillota</taxon>
        <taxon>Bacilli</taxon>
        <taxon>Bacillales</taxon>
        <taxon>Paenibacillaceae</taxon>
        <taxon>Paenibacillus</taxon>
    </lineage>
</organism>
<reference evidence="1" key="1">
    <citation type="submission" date="2024-12" db="EMBL/GenBank/DDBJ databases">
        <authorList>
            <person name="Wu N."/>
        </authorList>
    </citation>
    <scope>NUCLEOTIDE SEQUENCE</scope>
    <source>
        <strain evidence="1">P15</strain>
    </source>
</reference>
<gene>
    <name evidence="1" type="ORF">ACI1P1_29565</name>
</gene>
<protein>
    <submittedName>
        <fullName evidence="1">GGDEF domain-containing protein</fullName>
        <ecNumber evidence="1">2.7.7.65</ecNumber>
    </submittedName>
</protein>